<dbReference type="SMART" id="SM00338">
    <property type="entry name" value="BRLZ"/>
    <property type="match status" value="1"/>
</dbReference>
<dbReference type="InterPro" id="IPR004827">
    <property type="entry name" value="bZIP"/>
</dbReference>
<evidence type="ECO:0000256" key="2">
    <source>
        <dbReference type="ARBA" id="ARBA00023242"/>
    </source>
</evidence>
<dbReference type="InterPro" id="IPR050936">
    <property type="entry name" value="AP-1-like"/>
</dbReference>
<dbReference type="InParanoid" id="A0A163DHV5"/>
<dbReference type="PROSITE" id="PS50217">
    <property type="entry name" value="BZIP"/>
    <property type="match status" value="1"/>
</dbReference>
<dbReference type="GO" id="GO:0001228">
    <property type="term" value="F:DNA-binding transcription activator activity, RNA polymerase II-specific"/>
    <property type="evidence" value="ECO:0007669"/>
    <property type="project" value="TreeGrafter"/>
</dbReference>
<protein>
    <submittedName>
        <fullName evidence="5">Basic-leucine zipper transcription factor</fullName>
    </submittedName>
</protein>
<dbReference type="Gene3D" id="1.20.5.170">
    <property type="match status" value="1"/>
</dbReference>
<dbReference type="Pfam" id="PF00170">
    <property type="entry name" value="bZIP_1"/>
    <property type="match status" value="1"/>
</dbReference>
<dbReference type="OrthoDB" id="5571888at2759"/>
<accession>A0A163DHV5</accession>
<keyword evidence="2" id="KW-0539">Nucleus</keyword>
<evidence type="ECO:0000256" key="1">
    <source>
        <dbReference type="ARBA" id="ARBA00004123"/>
    </source>
</evidence>
<comment type="subcellular location">
    <subcellularLocation>
        <location evidence="1">Nucleus</location>
    </subcellularLocation>
</comment>
<dbReference type="EMBL" id="KV440986">
    <property type="protein sequence ID" value="OAD71330.1"/>
    <property type="molecule type" value="Genomic_DNA"/>
</dbReference>
<evidence type="ECO:0000313" key="6">
    <source>
        <dbReference type="Proteomes" id="UP000077315"/>
    </source>
</evidence>
<evidence type="ECO:0000259" key="4">
    <source>
        <dbReference type="PROSITE" id="PS50217"/>
    </source>
</evidence>
<organism evidence="5 6">
    <name type="scientific">Phycomyces blakesleeanus (strain ATCC 8743b / DSM 1359 / FGSC 10004 / NBRC 33097 / NRRL 1555)</name>
    <dbReference type="NCBI Taxonomy" id="763407"/>
    <lineage>
        <taxon>Eukaryota</taxon>
        <taxon>Fungi</taxon>
        <taxon>Fungi incertae sedis</taxon>
        <taxon>Mucoromycota</taxon>
        <taxon>Mucoromycotina</taxon>
        <taxon>Mucoromycetes</taxon>
        <taxon>Mucorales</taxon>
        <taxon>Phycomycetaceae</taxon>
        <taxon>Phycomyces</taxon>
    </lineage>
</organism>
<sequence length="243" mass="28273">MTCNMDFEDIVDMDWLNSHTLPGKLIGETLVDSSYLEPFRIETRETMPTPDQIKQLIELAKQQLALRDQSHSTISPSSVFGPCTTRETPRMRRALSVSSIEDSSLEAMAEADGMDIKKLTARERRQLRNKISARNFRVRRKEYLASLEQQIDHHKQRAEDLTGRLEEAEDENERLRHELELLKQRTPESTKLDHCIVVSNTPSWEDNFTPSLTRELAHYLVNCFVQPGMESVYRIQPDKEFWP</sequence>
<feature type="coiled-coil region" evidence="3">
    <location>
        <begin position="144"/>
        <end position="185"/>
    </location>
</feature>
<dbReference type="SUPFAM" id="SSF57959">
    <property type="entry name" value="Leucine zipper domain"/>
    <property type="match status" value="1"/>
</dbReference>
<dbReference type="RefSeq" id="XP_018289370.1">
    <property type="nucleotide sequence ID" value="XM_018436411.1"/>
</dbReference>
<name>A0A163DHV5_PHYB8</name>
<dbReference type="CDD" id="cd14810">
    <property type="entry name" value="bZIP_u1"/>
    <property type="match status" value="1"/>
</dbReference>
<evidence type="ECO:0000256" key="3">
    <source>
        <dbReference type="SAM" id="Coils"/>
    </source>
</evidence>
<dbReference type="InterPro" id="IPR046347">
    <property type="entry name" value="bZIP_sf"/>
</dbReference>
<keyword evidence="3" id="KW-0175">Coiled coil</keyword>
<keyword evidence="6" id="KW-1185">Reference proteome</keyword>
<dbReference type="GO" id="GO:0000976">
    <property type="term" value="F:transcription cis-regulatory region binding"/>
    <property type="evidence" value="ECO:0007669"/>
    <property type="project" value="InterPro"/>
</dbReference>
<proteinExistence type="predicted"/>
<gene>
    <name evidence="5" type="ORF">PHYBLDRAFT_170697</name>
</gene>
<dbReference type="AlphaFoldDB" id="A0A163DHV5"/>
<dbReference type="GeneID" id="28997317"/>
<evidence type="ECO:0000313" key="5">
    <source>
        <dbReference type="EMBL" id="OAD71330.1"/>
    </source>
</evidence>
<reference evidence="6" key="1">
    <citation type="submission" date="2015-06" db="EMBL/GenBank/DDBJ databases">
        <title>Expansion of signal transduction pathways in fungi by whole-genome duplication.</title>
        <authorList>
            <consortium name="DOE Joint Genome Institute"/>
            <person name="Corrochano L.M."/>
            <person name="Kuo A."/>
            <person name="Marcet-Houben M."/>
            <person name="Polaino S."/>
            <person name="Salamov A."/>
            <person name="Villalobos J.M."/>
            <person name="Alvarez M.I."/>
            <person name="Avalos J."/>
            <person name="Benito E.P."/>
            <person name="Benoit I."/>
            <person name="Burger G."/>
            <person name="Camino L.P."/>
            <person name="Canovas D."/>
            <person name="Cerda-Olmedo E."/>
            <person name="Cheng J.-F."/>
            <person name="Dominguez A."/>
            <person name="Elias M."/>
            <person name="Eslava A.P."/>
            <person name="Glaser F."/>
            <person name="Grimwood J."/>
            <person name="Gutierrez G."/>
            <person name="Heitman J."/>
            <person name="Henrissat B."/>
            <person name="Iturriaga E.A."/>
            <person name="Lang B.F."/>
            <person name="Lavin J.L."/>
            <person name="Lee S."/>
            <person name="Li W."/>
            <person name="Lindquist E."/>
            <person name="Lopez-Garcia S."/>
            <person name="Luque E.M."/>
            <person name="Marcos A.T."/>
            <person name="Martin J."/>
            <person name="McCluskey K."/>
            <person name="Medina H.R."/>
            <person name="Miralles-Duran A."/>
            <person name="Miyazaki A."/>
            <person name="Munoz-Torres E."/>
            <person name="Oguiza J.A."/>
            <person name="Ohm R."/>
            <person name="Olmedo M."/>
            <person name="Orejas M."/>
            <person name="Ortiz-Castellanos L."/>
            <person name="Pisabarro A.G."/>
            <person name="Rodriguez-Romero J."/>
            <person name="Ruiz-Herrera J."/>
            <person name="Ruiz-Vazquez R."/>
            <person name="Sanz C."/>
            <person name="Schackwitz W."/>
            <person name="Schmutz J."/>
            <person name="Shahriari M."/>
            <person name="Shelest E."/>
            <person name="Silva-Franco F."/>
            <person name="Soanes D."/>
            <person name="Syed K."/>
            <person name="Tagua V.G."/>
            <person name="Talbot N.J."/>
            <person name="Thon M."/>
            <person name="De vries R.P."/>
            <person name="Wiebenga A."/>
            <person name="Yadav J.S."/>
            <person name="Braun E.L."/>
            <person name="Baker S."/>
            <person name="Garre V."/>
            <person name="Horwitz B."/>
            <person name="Torres-Martinez S."/>
            <person name="Idnurm A."/>
            <person name="Herrera-Estrella A."/>
            <person name="Gabaldon T."/>
            <person name="Grigoriev I.V."/>
        </authorList>
    </citation>
    <scope>NUCLEOTIDE SEQUENCE [LARGE SCALE GENOMIC DNA]</scope>
    <source>
        <strain evidence="6">NRRL 1555(-)</strain>
    </source>
</reference>
<dbReference type="Proteomes" id="UP000077315">
    <property type="component" value="Unassembled WGS sequence"/>
</dbReference>
<dbReference type="PROSITE" id="PS00036">
    <property type="entry name" value="BZIP_BASIC"/>
    <property type="match status" value="1"/>
</dbReference>
<dbReference type="PANTHER" id="PTHR40621:SF10">
    <property type="entry name" value="BZIP DOMAIN-CONTAINING PROTEIN"/>
    <property type="match status" value="1"/>
</dbReference>
<dbReference type="GO" id="GO:0090575">
    <property type="term" value="C:RNA polymerase II transcription regulator complex"/>
    <property type="evidence" value="ECO:0007669"/>
    <property type="project" value="TreeGrafter"/>
</dbReference>
<dbReference type="STRING" id="763407.A0A163DHV5"/>
<dbReference type="PANTHER" id="PTHR40621">
    <property type="entry name" value="TRANSCRIPTION FACTOR KAPC-RELATED"/>
    <property type="match status" value="1"/>
</dbReference>
<dbReference type="VEuPathDB" id="FungiDB:PHYBLDRAFT_170697"/>
<feature type="domain" description="BZIP" evidence="4">
    <location>
        <begin position="122"/>
        <end position="182"/>
    </location>
</feature>